<name>A0A2R6WGL7_MARPO</name>
<organism evidence="1 2">
    <name type="scientific">Marchantia polymorpha</name>
    <name type="common">Common liverwort</name>
    <name type="synonym">Marchantia aquatica</name>
    <dbReference type="NCBI Taxonomy" id="3197"/>
    <lineage>
        <taxon>Eukaryota</taxon>
        <taxon>Viridiplantae</taxon>
        <taxon>Streptophyta</taxon>
        <taxon>Embryophyta</taxon>
        <taxon>Marchantiophyta</taxon>
        <taxon>Marchantiopsida</taxon>
        <taxon>Marchantiidae</taxon>
        <taxon>Marchantiales</taxon>
        <taxon>Marchantiaceae</taxon>
        <taxon>Marchantia</taxon>
    </lineage>
</organism>
<dbReference type="Proteomes" id="UP000244005">
    <property type="component" value="Unassembled WGS sequence"/>
</dbReference>
<protein>
    <submittedName>
        <fullName evidence="1">Uncharacterized protein</fullName>
    </submittedName>
</protein>
<accession>A0A2R6WGL7</accession>
<sequence>MPLAHVRVVVFYEDMTIDIDPKAFEQFHLPFRVMKILKSHSEGHVGEKVERSNMLAPGVGLLSSLVLVGLPIDSMAQKVRGPNLRPRVPRTSTSSCRVRV</sequence>
<dbReference type="Gramene" id="Mp5g11500.1">
    <property type="protein sequence ID" value="Mp5g11500.1.cds1"/>
    <property type="gene ID" value="Mp5g11500"/>
</dbReference>
<dbReference type="AlphaFoldDB" id="A0A2R6WGL7"/>
<reference evidence="2" key="1">
    <citation type="journal article" date="2017" name="Cell">
        <title>Insights into land plant evolution garnered from the Marchantia polymorpha genome.</title>
        <authorList>
            <person name="Bowman J.L."/>
            <person name="Kohchi T."/>
            <person name="Yamato K.T."/>
            <person name="Jenkins J."/>
            <person name="Shu S."/>
            <person name="Ishizaki K."/>
            <person name="Yamaoka S."/>
            <person name="Nishihama R."/>
            <person name="Nakamura Y."/>
            <person name="Berger F."/>
            <person name="Adam C."/>
            <person name="Aki S.S."/>
            <person name="Althoff F."/>
            <person name="Araki T."/>
            <person name="Arteaga-Vazquez M.A."/>
            <person name="Balasubrmanian S."/>
            <person name="Barry K."/>
            <person name="Bauer D."/>
            <person name="Boehm C.R."/>
            <person name="Briginshaw L."/>
            <person name="Caballero-Perez J."/>
            <person name="Catarino B."/>
            <person name="Chen F."/>
            <person name="Chiyoda S."/>
            <person name="Chovatia M."/>
            <person name="Davies K.M."/>
            <person name="Delmans M."/>
            <person name="Demura T."/>
            <person name="Dierschke T."/>
            <person name="Dolan L."/>
            <person name="Dorantes-Acosta A.E."/>
            <person name="Eklund D.M."/>
            <person name="Florent S.N."/>
            <person name="Flores-Sandoval E."/>
            <person name="Fujiyama A."/>
            <person name="Fukuzawa H."/>
            <person name="Galik B."/>
            <person name="Grimanelli D."/>
            <person name="Grimwood J."/>
            <person name="Grossniklaus U."/>
            <person name="Hamada T."/>
            <person name="Haseloff J."/>
            <person name="Hetherington A.J."/>
            <person name="Higo A."/>
            <person name="Hirakawa Y."/>
            <person name="Hundley H.N."/>
            <person name="Ikeda Y."/>
            <person name="Inoue K."/>
            <person name="Inoue S.I."/>
            <person name="Ishida S."/>
            <person name="Jia Q."/>
            <person name="Kakita M."/>
            <person name="Kanazawa T."/>
            <person name="Kawai Y."/>
            <person name="Kawashima T."/>
            <person name="Kennedy M."/>
            <person name="Kinose K."/>
            <person name="Kinoshita T."/>
            <person name="Kohara Y."/>
            <person name="Koide E."/>
            <person name="Komatsu K."/>
            <person name="Kopischke S."/>
            <person name="Kubo M."/>
            <person name="Kyozuka J."/>
            <person name="Lagercrantz U."/>
            <person name="Lin S.S."/>
            <person name="Lindquist E."/>
            <person name="Lipzen A.M."/>
            <person name="Lu C.W."/>
            <person name="De Luna E."/>
            <person name="Martienssen R.A."/>
            <person name="Minamino N."/>
            <person name="Mizutani M."/>
            <person name="Mizutani M."/>
            <person name="Mochizuki N."/>
            <person name="Monte I."/>
            <person name="Mosher R."/>
            <person name="Nagasaki H."/>
            <person name="Nakagami H."/>
            <person name="Naramoto S."/>
            <person name="Nishitani K."/>
            <person name="Ohtani M."/>
            <person name="Okamoto T."/>
            <person name="Okumura M."/>
            <person name="Phillips J."/>
            <person name="Pollak B."/>
            <person name="Reinders A."/>
            <person name="Rovekamp M."/>
            <person name="Sano R."/>
            <person name="Sawa S."/>
            <person name="Schmid M.W."/>
            <person name="Shirakawa M."/>
            <person name="Solano R."/>
            <person name="Spunde A."/>
            <person name="Suetsugu N."/>
            <person name="Sugano S."/>
            <person name="Sugiyama A."/>
            <person name="Sun R."/>
            <person name="Suzuki Y."/>
            <person name="Takenaka M."/>
            <person name="Takezawa D."/>
            <person name="Tomogane H."/>
            <person name="Tsuzuki M."/>
            <person name="Ueda T."/>
            <person name="Umeda M."/>
            <person name="Ward J.M."/>
            <person name="Watanabe Y."/>
            <person name="Yazaki K."/>
            <person name="Yokoyama R."/>
            <person name="Yoshitake Y."/>
            <person name="Yotsui I."/>
            <person name="Zachgo S."/>
            <person name="Schmutz J."/>
        </authorList>
    </citation>
    <scope>NUCLEOTIDE SEQUENCE [LARGE SCALE GENOMIC DNA]</scope>
    <source>
        <strain evidence="2">Tak-1</strain>
    </source>
</reference>
<proteinExistence type="predicted"/>
<gene>
    <name evidence="1" type="ORF">MARPO_0093s0073</name>
</gene>
<evidence type="ECO:0000313" key="2">
    <source>
        <dbReference type="Proteomes" id="UP000244005"/>
    </source>
</evidence>
<evidence type="ECO:0000313" key="1">
    <source>
        <dbReference type="EMBL" id="PTQ33005.1"/>
    </source>
</evidence>
<dbReference type="EMBL" id="KZ772765">
    <property type="protein sequence ID" value="PTQ33005.1"/>
    <property type="molecule type" value="Genomic_DNA"/>
</dbReference>
<keyword evidence="2" id="KW-1185">Reference proteome</keyword>